<dbReference type="SUPFAM" id="SSF48452">
    <property type="entry name" value="TPR-like"/>
    <property type="match status" value="1"/>
</dbReference>
<dbReference type="InterPro" id="IPR039563">
    <property type="entry name" value="Peptidase_C39_single_dom"/>
</dbReference>
<organism evidence="2">
    <name type="scientific">uncultured organism</name>
    <dbReference type="NCBI Taxonomy" id="155900"/>
    <lineage>
        <taxon>unclassified sequences</taxon>
        <taxon>environmental samples</taxon>
    </lineage>
</organism>
<dbReference type="AlphaFoldDB" id="A0A5B8RD00"/>
<dbReference type="InterPro" id="IPR011990">
    <property type="entry name" value="TPR-like_helical_dom_sf"/>
</dbReference>
<accession>A0A5B8RD00</accession>
<feature type="domain" description="Peptidase C39-like" evidence="1">
    <location>
        <begin position="56"/>
        <end position="157"/>
    </location>
</feature>
<dbReference type="Gene3D" id="3.90.70.10">
    <property type="entry name" value="Cysteine proteinases"/>
    <property type="match status" value="1"/>
</dbReference>
<reference evidence="2" key="1">
    <citation type="submission" date="2019-06" db="EMBL/GenBank/DDBJ databases">
        <authorList>
            <person name="Murdoch R.W."/>
            <person name="Fathepure B."/>
        </authorList>
    </citation>
    <scope>NUCLEOTIDE SEQUENCE</scope>
</reference>
<dbReference type="Pfam" id="PF13529">
    <property type="entry name" value="Peptidase_C39_2"/>
    <property type="match status" value="1"/>
</dbReference>
<dbReference type="CDD" id="cd02549">
    <property type="entry name" value="Peptidase_C39A"/>
    <property type="match status" value="1"/>
</dbReference>
<sequence>MHPPAPAGGRRRSPVAMAVALLAAILLSACAGIPEQRAELAEGTTATELDAVPFFPDTAYYCGPASLASTLEWSGYETSPDALGGSLFIPERNGSLQPEMLATARRAGRLAYQIDGRLAAVQRELRAGHPVIVLQNLAFGWWPRWHYAVVVGLYPDDGTVVLRSGERRRHRISFKTFLHTWARAEYWAMVTPAPGGLPATAEPGPLFQALASLEGTAGVGPAIPYWRAAAGRWPESGPYAVGLANAVYAAGDADAARKVLIDALPRVAEGKGVVWNNLANIEAEQGDLAEAEAAAESAVAAGGPHVEQFRDTLADIRCRRGKGACPGAE</sequence>
<dbReference type="Gene3D" id="1.25.40.10">
    <property type="entry name" value="Tetratricopeptide repeat domain"/>
    <property type="match status" value="1"/>
</dbReference>
<gene>
    <name evidence="2" type="ORF">KBTEX_02144</name>
</gene>
<dbReference type="NCBIfam" id="NF033920">
    <property type="entry name" value="C39_PA2778_fam"/>
    <property type="match status" value="1"/>
</dbReference>
<dbReference type="EMBL" id="MN079112">
    <property type="protein sequence ID" value="QEA05818.1"/>
    <property type="molecule type" value="Genomic_DNA"/>
</dbReference>
<evidence type="ECO:0000259" key="1">
    <source>
        <dbReference type="Pfam" id="PF13529"/>
    </source>
</evidence>
<proteinExistence type="predicted"/>
<dbReference type="InterPro" id="IPR039564">
    <property type="entry name" value="Peptidase_C39-like"/>
</dbReference>
<protein>
    <recommendedName>
        <fullName evidence="1">Peptidase C39-like domain-containing protein</fullName>
    </recommendedName>
</protein>
<name>A0A5B8RD00_9ZZZZ</name>
<evidence type="ECO:0000313" key="2">
    <source>
        <dbReference type="EMBL" id="QEA05818.1"/>
    </source>
</evidence>